<comment type="caution">
    <text evidence="2">The sequence shown here is derived from an EMBL/GenBank/DDBJ whole genome shotgun (WGS) entry which is preliminary data.</text>
</comment>
<protein>
    <submittedName>
        <fullName evidence="2">Uncharacterized protein</fullName>
    </submittedName>
</protein>
<reference evidence="2 3" key="1">
    <citation type="submission" date="2022-11" db="EMBL/GenBank/DDBJ databases">
        <title>Whole genome sequence of Eschrichtius robustus ER-17-0199.</title>
        <authorList>
            <person name="Bruniche-Olsen A."/>
            <person name="Black A.N."/>
            <person name="Fields C.J."/>
            <person name="Walden K."/>
            <person name="Dewoody J.A."/>
        </authorList>
    </citation>
    <scope>NUCLEOTIDE SEQUENCE [LARGE SCALE GENOMIC DNA]</scope>
    <source>
        <strain evidence="2">ER-17-0199</strain>
        <tissue evidence="2">Blubber</tissue>
    </source>
</reference>
<keyword evidence="3" id="KW-1185">Reference proteome</keyword>
<evidence type="ECO:0000313" key="3">
    <source>
        <dbReference type="Proteomes" id="UP001159641"/>
    </source>
</evidence>
<feature type="region of interest" description="Disordered" evidence="1">
    <location>
        <begin position="1"/>
        <end position="42"/>
    </location>
</feature>
<organism evidence="2 3">
    <name type="scientific">Eschrichtius robustus</name>
    <name type="common">California gray whale</name>
    <name type="synonym">Eschrichtius gibbosus</name>
    <dbReference type="NCBI Taxonomy" id="9764"/>
    <lineage>
        <taxon>Eukaryota</taxon>
        <taxon>Metazoa</taxon>
        <taxon>Chordata</taxon>
        <taxon>Craniata</taxon>
        <taxon>Vertebrata</taxon>
        <taxon>Euteleostomi</taxon>
        <taxon>Mammalia</taxon>
        <taxon>Eutheria</taxon>
        <taxon>Laurasiatheria</taxon>
        <taxon>Artiodactyla</taxon>
        <taxon>Whippomorpha</taxon>
        <taxon>Cetacea</taxon>
        <taxon>Mysticeti</taxon>
        <taxon>Eschrichtiidae</taxon>
        <taxon>Eschrichtius</taxon>
    </lineage>
</organism>
<feature type="region of interest" description="Disordered" evidence="1">
    <location>
        <begin position="87"/>
        <end position="107"/>
    </location>
</feature>
<accession>A0AB34HBM6</accession>
<dbReference type="EMBL" id="JAIQCJ010001565">
    <property type="protein sequence ID" value="KAJ8788683.1"/>
    <property type="molecule type" value="Genomic_DNA"/>
</dbReference>
<proteinExistence type="predicted"/>
<sequence>MAARGDSAGHKHSASPGQPRGPAPAVRRKEGAGGGAVGEGSAFPQLCACCCGGGREAGEDAWAAATSDELRRKGTGTPRLACFSVVRRRPRPPRPPLGPQAQGPPAR</sequence>
<gene>
    <name evidence="2" type="ORF">J1605_022428</name>
</gene>
<evidence type="ECO:0000256" key="1">
    <source>
        <dbReference type="SAM" id="MobiDB-lite"/>
    </source>
</evidence>
<dbReference type="AlphaFoldDB" id="A0AB34HBM6"/>
<evidence type="ECO:0000313" key="2">
    <source>
        <dbReference type="EMBL" id="KAJ8788683.1"/>
    </source>
</evidence>
<dbReference type="Proteomes" id="UP001159641">
    <property type="component" value="Unassembled WGS sequence"/>
</dbReference>
<name>A0AB34HBM6_ESCRO</name>